<keyword evidence="3" id="KW-1185">Reference proteome</keyword>
<dbReference type="OrthoDB" id="424986at2759"/>
<dbReference type="CDD" id="cd06093">
    <property type="entry name" value="PX_domain"/>
    <property type="match status" value="1"/>
</dbReference>
<dbReference type="AlphaFoldDB" id="A0A812VCE4"/>
<proteinExistence type="predicted"/>
<dbReference type="InterPro" id="IPR036871">
    <property type="entry name" value="PX_dom_sf"/>
</dbReference>
<accession>A0A812VCE4</accession>
<evidence type="ECO:0000259" key="1">
    <source>
        <dbReference type="PROSITE" id="PS50195"/>
    </source>
</evidence>
<reference evidence="2" key="1">
    <citation type="submission" date="2021-02" db="EMBL/GenBank/DDBJ databases">
        <authorList>
            <person name="Dougan E. K."/>
            <person name="Rhodes N."/>
            <person name="Thang M."/>
            <person name="Chan C."/>
        </authorList>
    </citation>
    <scope>NUCLEOTIDE SEQUENCE</scope>
</reference>
<organism evidence="2 3">
    <name type="scientific">Symbiodinium pilosum</name>
    <name type="common">Dinoflagellate</name>
    <dbReference type="NCBI Taxonomy" id="2952"/>
    <lineage>
        <taxon>Eukaryota</taxon>
        <taxon>Sar</taxon>
        <taxon>Alveolata</taxon>
        <taxon>Dinophyceae</taxon>
        <taxon>Suessiales</taxon>
        <taxon>Symbiodiniaceae</taxon>
        <taxon>Symbiodinium</taxon>
    </lineage>
</organism>
<dbReference type="Gene3D" id="3.30.1520.10">
    <property type="entry name" value="Phox-like domain"/>
    <property type="match status" value="1"/>
</dbReference>
<sequence>VDGVMWYNLEVTNESGRSWMVQRRYNDFAHLDEELKKSRSLEVPTLPGKEALNPLKVFDRDGFADKRMEGLKSYLSGLAAQVQTMAQDQVLEQFLQVDLSTRAEPGEEEPEPTS</sequence>
<dbReference type="InterPro" id="IPR001683">
    <property type="entry name" value="PX_dom"/>
</dbReference>
<protein>
    <submittedName>
        <fullName evidence="2">Snx3 protein</fullName>
    </submittedName>
</protein>
<evidence type="ECO:0000313" key="2">
    <source>
        <dbReference type="EMBL" id="CAE7611171.1"/>
    </source>
</evidence>
<evidence type="ECO:0000313" key="3">
    <source>
        <dbReference type="Proteomes" id="UP000649617"/>
    </source>
</evidence>
<name>A0A812VCE4_SYMPI</name>
<feature type="non-terminal residue" evidence="2">
    <location>
        <position position="1"/>
    </location>
</feature>
<gene>
    <name evidence="2" type="primary">Snx3</name>
    <name evidence="2" type="ORF">SPIL2461_LOCUS16111</name>
</gene>
<dbReference type="GO" id="GO:0035091">
    <property type="term" value="F:phosphatidylinositol binding"/>
    <property type="evidence" value="ECO:0007669"/>
    <property type="project" value="InterPro"/>
</dbReference>
<feature type="domain" description="PX" evidence="1">
    <location>
        <begin position="1"/>
        <end position="101"/>
    </location>
</feature>
<comment type="caution">
    <text evidence="2">The sequence shown here is derived from an EMBL/GenBank/DDBJ whole genome shotgun (WGS) entry which is preliminary data.</text>
</comment>
<dbReference type="SUPFAM" id="SSF64268">
    <property type="entry name" value="PX domain"/>
    <property type="match status" value="1"/>
</dbReference>
<dbReference type="Proteomes" id="UP000649617">
    <property type="component" value="Unassembled WGS sequence"/>
</dbReference>
<dbReference type="Pfam" id="PF00787">
    <property type="entry name" value="PX"/>
    <property type="match status" value="1"/>
</dbReference>
<dbReference type="EMBL" id="CAJNIZ010041113">
    <property type="protein sequence ID" value="CAE7611171.1"/>
    <property type="molecule type" value="Genomic_DNA"/>
</dbReference>
<dbReference type="PROSITE" id="PS50195">
    <property type="entry name" value="PX"/>
    <property type="match status" value="1"/>
</dbReference>